<feature type="transmembrane region" description="Helical" evidence="1">
    <location>
        <begin position="110"/>
        <end position="134"/>
    </location>
</feature>
<name>A0A2W1BGP3_HELAM</name>
<protein>
    <recommendedName>
        <fullName evidence="4">Gustatory receptor</fullName>
    </recommendedName>
</protein>
<sequence length="226" mass="27079">MMIDSLVSSLQYIMFLRFIFGFRLDCNSSPQMRLFTKLYPVLFFIVLNFAVWSSENVLNPTLRYSTVIEYCAQFFVSFLAKQEFVNKNYQFIYGIDSLPGAHKNFKRLRVFIKFFCLYYILLRLLAILQLVVYVGPLLKNVTADIIYFHVCDIGRLNIFLVFCILFCRVKTFEMNFQTITDVVVLDKYSVKKYINMYQTLIDYVESMDMLFKLMVIFFIRYNDRFR</sequence>
<evidence type="ECO:0000313" key="3">
    <source>
        <dbReference type="Proteomes" id="UP000249218"/>
    </source>
</evidence>
<organism evidence="2 3">
    <name type="scientific">Helicoverpa armigera</name>
    <name type="common">Cotton bollworm</name>
    <name type="synonym">Heliothis armigera</name>
    <dbReference type="NCBI Taxonomy" id="29058"/>
    <lineage>
        <taxon>Eukaryota</taxon>
        <taxon>Metazoa</taxon>
        <taxon>Ecdysozoa</taxon>
        <taxon>Arthropoda</taxon>
        <taxon>Hexapoda</taxon>
        <taxon>Insecta</taxon>
        <taxon>Pterygota</taxon>
        <taxon>Neoptera</taxon>
        <taxon>Endopterygota</taxon>
        <taxon>Lepidoptera</taxon>
        <taxon>Glossata</taxon>
        <taxon>Ditrysia</taxon>
        <taxon>Noctuoidea</taxon>
        <taxon>Noctuidae</taxon>
        <taxon>Heliothinae</taxon>
        <taxon>Helicoverpa</taxon>
    </lineage>
</organism>
<accession>A0A2W1BGP3</accession>
<gene>
    <name evidence="2" type="primary">HaOG200885</name>
    <name evidence="2" type="ORF">B5X24_HaOG200885</name>
</gene>
<feature type="transmembrane region" description="Helical" evidence="1">
    <location>
        <begin position="146"/>
        <end position="167"/>
    </location>
</feature>
<keyword evidence="1" id="KW-0812">Transmembrane</keyword>
<keyword evidence="1" id="KW-1133">Transmembrane helix</keyword>
<feature type="transmembrane region" description="Helical" evidence="1">
    <location>
        <begin position="6"/>
        <end position="22"/>
    </location>
</feature>
<evidence type="ECO:0000313" key="2">
    <source>
        <dbReference type="EMBL" id="PZC72377.1"/>
    </source>
</evidence>
<evidence type="ECO:0000256" key="1">
    <source>
        <dbReference type="SAM" id="Phobius"/>
    </source>
</evidence>
<dbReference type="AlphaFoldDB" id="A0A2W1BGP3"/>
<dbReference type="EMBL" id="KZ150193">
    <property type="protein sequence ID" value="PZC72377.1"/>
    <property type="molecule type" value="Genomic_DNA"/>
</dbReference>
<evidence type="ECO:0008006" key="4">
    <source>
        <dbReference type="Google" id="ProtNLM"/>
    </source>
</evidence>
<feature type="transmembrane region" description="Helical" evidence="1">
    <location>
        <begin position="34"/>
        <end position="52"/>
    </location>
</feature>
<keyword evidence="1" id="KW-0472">Membrane</keyword>
<proteinExistence type="predicted"/>
<reference evidence="2 3" key="1">
    <citation type="journal article" date="2017" name="BMC Biol.">
        <title>Genomic innovations, transcriptional plasticity and gene loss underlying the evolution and divergence of two highly polyphagous and invasive Helicoverpa pest species.</title>
        <authorList>
            <person name="Pearce S.L."/>
            <person name="Clarke D.F."/>
            <person name="East P.D."/>
            <person name="Elfekih S."/>
            <person name="Gordon K.H."/>
            <person name="Jermiin L.S."/>
            <person name="McGaughran A."/>
            <person name="Oakeshott J.G."/>
            <person name="Papanikolaou A."/>
            <person name="Perera O.P."/>
            <person name="Rane R.V."/>
            <person name="Richards S."/>
            <person name="Tay W.T."/>
            <person name="Walsh T.K."/>
            <person name="Anderson A."/>
            <person name="Anderson C.J."/>
            <person name="Asgari S."/>
            <person name="Board P.G."/>
            <person name="Bretschneider A."/>
            <person name="Campbell P.M."/>
            <person name="Chertemps T."/>
            <person name="Christeller J.T."/>
            <person name="Coppin C.W."/>
            <person name="Downes S.J."/>
            <person name="Duan G."/>
            <person name="Farnsworth C.A."/>
            <person name="Good R.T."/>
            <person name="Han L.B."/>
            <person name="Han Y.C."/>
            <person name="Hatje K."/>
            <person name="Horne I."/>
            <person name="Huang Y.P."/>
            <person name="Hughes D.S."/>
            <person name="Jacquin-Joly E."/>
            <person name="James W."/>
            <person name="Jhangiani S."/>
            <person name="Kollmar M."/>
            <person name="Kuwar S.S."/>
            <person name="Li S."/>
            <person name="Liu N.Y."/>
            <person name="Maibeche M.T."/>
            <person name="Miller J.R."/>
            <person name="Montagne N."/>
            <person name="Perry T."/>
            <person name="Qu J."/>
            <person name="Song S.V."/>
            <person name="Sutton G.G."/>
            <person name="Vogel H."/>
            <person name="Walenz B.P."/>
            <person name="Xu W."/>
            <person name="Zhang H.J."/>
            <person name="Zou Z."/>
            <person name="Batterham P."/>
            <person name="Edwards O.R."/>
            <person name="Feyereisen R."/>
            <person name="Gibbs R.A."/>
            <person name="Heckel D.G."/>
            <person name="McGrath A."/>
            <person name="Robin C."/>
            <person name="Scherer S.E."/>
            <person name="Worley K.C."/>
            <person name="Wu Y.D."/>
        </authorList>
    </citation>
    <scope>NUCLEOTIDE SEQUENCE [LARGE SCALE GENOMIC DNA]</scope>
    <source>
        <strain evidence="2">Harm_GR_Male_#8</strain>
        <tissue evidence="2">Whole organism</tissue>
    </source>
</reference>
<keyword evidence="3" id="KW-1185">Reference proteome</keyword>
<dbReference type="Proteomes" id="UP000249218">
    <property type="component" value="Unassembled WGS sequence"/>
</dbReference>